<dbReference type="CDD" id="cd14967">
    <property type="entry name" value="7tmA_amine_R-like"/>
    <property type="match status" value="1"/>
</dbReference>
<feature type="region of interest" description="Disordered" evidence="10">
    <location>
        <begin position="754"/>
        <end position="777"/>
    </location>
</feature>
<feature type="compositionally biased region" description="Polar residues" evidence="10">
    <location>
        <begin position="299"/>
        <end position="314"/>
    </location>
</feature>
<evidence type="ECO:0000313" key="14">
    <source>
        <dbReference type="Proteomes" id="UP001159428"/>
    </source>
</evidence>
<evidence type="ECO:0000256" key="3">
    <source>
        <dbReference type="ARBA" id="ARBA00022692"/>
    </source>
</evidence>
<feature type="transmembrane region" description="Helical" evidence="11">
    <location>
        <begin position="573"/>
        <end position="597"/>
    </location>
</feature>
<sequence length="777" mass="86684">MGLGASHCVGVWAPTEVSITTMVLAIVFMIATVPGNLMVILAVLFDPNKNLRNPFTLLVANLAVTDLIVGALVEPLSINTHYRESRGLSISMSWFSQSVYFLCCTASLLSLAALTVDRYLAITKPLWYRANANYGRVATAVSLVWILSCCSTSIFFFVGFVAYAFVFANITMFCTIFIFIFSYVRIFQYAKNQITQIDNLTDGQTELNKARQRAIEMENKLTKTYLIMLGIFLCELIHWLRDFHFVFITINSLINPFLYAFRLPNFKSAVKRMLGCASQVAPVIVTTGNEVTVKDSGPRNLSSANIRSTSQAPEKTSADKSPISDTDPSTNMSRSLLNSFDSLKVGLKTALSVFEGFSYQELQLIPIRPATVNHDNMSGPENICDTMLSNNTYIKGLETGLSTLSPTDPSANVHRKRSLSELYSSLAMYAFLMVVSLSGNGLVVSAYVSNKWLRKAVTHTLVIGLAMADFLVGMVSLPFWMKITFSDYHGRQIDSHIYQVYITADIFIGTASILQLTGISIERSHAILRPFRHRQLPRKTFHIAVASVWLFSALLASLQPLQYGTEWQTPYTILTASVCFFIPVMVIITAYSSILVAAKSKGNLSQRKAHKTSLEKEIRLSLTVALITMLFIIAWLPLFVVTMIATFDPDSLPSPIIFARLLQFVKWMHYCSSAVNPFLYSYRNPDMRRTIAVLLRRLVLQGPGVDEVFRRRSSDISTTRVRKVSICSDKSRKVSTESQQSCLGARSAFSRISVRGRGNSSEDKEMGHKGVEFNNNI</sequence>
<gene>
    <name evidence="13" type="ORF">PMEA_00014987</name>
</gene>
<keyword evidence="5" id="KW-0297">G-protein coupled receptor</keyword>
<keyword evidence="6 11" id="KW-0472">Membrane</keyword>
<dbReference type="PROSITE" id="PS50262">
    <property type="entry name" value="G_PROTEIN_RECEP_F1_2"/>
    <property type="match status" value="2"/>
</dbReference>
<evidence type="ECO:0000256" key="4">
    <source>
        <dbReference type="ARBA" id="ARBA00022989"/>
    </source>
</evidence>
<feature type="transmembrane region" description="Helical" evidence="11">
    <location>
        <begin position="618"/>
        <end position="645"/>
    </location>
</feature>
<keyword evidence="4 11" id="KW-1133">Transmembrane helix</keyword>
<evidence type="ECO:0000256" key="5">
    <source>
        <dbReference type="ARBA" id="ARBA00023040"/>
    </source>
</evidence>
<feature type="transmembrane region" description="Helical" evidence="11">
    <location>
        <begin position="426"/>
        <end position="448"/>
    </location>
</feature>
<comment type="subcellular location">
    <subcellularLocation>
        <location evidence="1">Cell membrane</location>
        <topology evidence="1">Multi-pass membrane protein</topology>
    </subcellularLocation>
</comment>
<comment type="caution">
    <text evidence="13">The sequence shown here is derived from an EMBL/GenBank/DDBJ whole genome shotgun (WGS) entry which is preliminary data.</text>
</comment>
<keyword evidence="8" id="KW-0325">Glycoprotein</keyword>
<keyword evidence="9" id="KW-0807">Transducer</keyword>
<dbReference type="GO" id="GO:0004930">
    <property type="term" value="F:G protein-coupled receptor activity"/>
    <property type="evidence" value="ECO:0007669"/>
    <property type="project" value="UniProtKB-KW"/>
</dbReference>
<feature type="transmembrane region" description="Helical" evidence="11">
    <location>
        <begin position="164"/>
        <end position="184"/>
    </location>
</feature>
<feature type="compositionally biased region" description="Basic and acidic residues" evidence="10">
    <location>
        <begin position="760"/>
        <end position="771"/>
    </location>
</feature>
<organism evidence="13 14">
    <name type="scientific">Pocillopora meandrina</name>
    <dbReference type="NCBI Taxonomy" id="46732"/>
    <lineage>
        <taxon>Eukaryota</taxon>
        <taxon>Metazoa</taxon>
        <taxon>Cnidaria</taxon>
        <taxon>Anthozoa</taxon>
        <taxon>Hexacorallia</taxon>
        <taxon>Scleractinia</taxon>
        <taxon>Astrocoeniina</taxon>
        <taxon>Pocilloporidae</taxon>
        <taxon>Pocillopora</taxon>
    </lineage>
</organism>
<dbReference type="InterPro" id="IPR017452">
    <property type="entry name" value="GPCR_Rhodpsn_7TM"/>
</dbReference>
<evidence type="ECO:0000256" key="7">
    <source>
        <dbReference type="ARBA" id="ARBA00023170"/>
    </source>
</evidence>
<feature type="transmembrane region" description="Helical" evidence="11">
    <location>
        <begin position="657"/>
        <end position="679"/>
    </location>
</feature>
<evidence type="ECO:0000256" key="6">
    <source>
        <dbReference type="ARBA" id="ARBA00023136"/>
    </source>
</evidence>
<dbReference type="GO" id="GO:0005886">
    <property type="term" value="C:plasma membrane"/>
    <property type="evidence" value="ECO:0007669"/>
    <property type="project" value="UniProtKB-SubCell"/>
</dbReference>
<keyword evidence="2" id="KW-1003">Cell membrane</keyword>
<accession>A0AAU9X0Y0</accession>
<feature type="domain" description="G-protein coupled receptors family 1 profile" evidence="12">
    <location>
        <begin position="439"/>
        <end position="680"/>
    </location>
</feature>
<dbReference type="PANTHER" id="PTHR24246">
    <property type="entry name" value="OLFACTORY RECEPTOR AND ADENOSINE RECEPTOR"/>
    <property type="match status" value="1"/>
</dbReference>
<evidence type="ECO:0000256" key="10">
    <source>
        <dbReference type="SAM" id="MobiDB-lite"/>
    </source>
</evidence>
<evidence type="ECO:0000313" key="13">
    <source>
        <dbReference type="EMBL" id="CAH3133257.1"/>
    </source>
</evidence>
<name>A0AAU9X0Y0_9CNID</name>
<evidence type="ECO:0000256" key="8">
    <source>
        <dbReference type="ARBA" id="ARBA00023180"/>
    </source>
</evidence>
<feature type="transmembrane region" description="Helical" evidence="11">
    <location>
        <begin position="98"/>
        <end position="116"/>
    </location>
</feature>
<dbReference type="InterPro" id="IPR000276">
    <property type="entry name" value="GPCR_Rhodpsn"/>
</dbReference>
<keyword evidence="7" id="KW-0675">Receptor</keyword>
<evidence type="ECO:0000256" key="9">
    <source>
        <dbReference type="ARBA" id="ARBA00023224"/>
    </source>
</evidence>
<feature type="transmembrane region" description="Helical" evidence="11">
    <location>
        <begin position="57"/>
        <end position="78"/>
    </location>
</feature>
<feature type="transmembrane region" description="Helical" evidence="11">
    <location>
        <begin position="460"/>
        <end position="481"/>
    </location>
</feature>
<evidence type="ECO:0000256" key="11">
    <source>
        <dbReference type="SAM" id="Phobius"/>
    </source>
</evidence>
<dbReference type="PANTHER" id="PTHR24246:SF27">
    <property type="entry name" value="ADENOSINE RECEPTOR, ISOFORM A"/>
    <property type="match status" value="1"/>
</dbReference>
<feature type="domain" description="G-protein coupled receptors family 1 profile" evidence="12">
    <location>
        <begin position="35"/>
        <end position="233"/>
    </location>
</feature>
<feature type="transmembrane region" description="Helical" evidence="11">
    <location>
        <begin position="137"/>
        <end position="158"/>
    </location>
</feature>
<dbReference type="Gene3D" id="1.20.1070.10">
    <property type="entry name" value="Rhodopsin 7-helix transmembrane proteins"/>
    <property type="match status" value="2"/>
</dbReference>
<dbReference type="AlphaFoldDB" id="A0AAU9X0Y0"/>
<evidence type="ECO:0000259" key="12">
    <source>
        <dbReference type="PROSITE" id="PS50262"/>
    </source>
</evidence>
<reference evidence="13 14" key="1">
    <citation type="submission" date="2022-05" db="EMBL/GenBank/DDBJ databases">
        <authorList>
            <consortium name="Genoscope - CEA"/>
            <person name="William W."/>
        </authorList>
    </citation>
    <scope>NUCLEOTIDE SEQUENCE [LARGE SCALE GENOMIC DNA]</scope>
</reference>
<evidence type="ECO:0000256" key="2">
    <source>
        <dbReference type="ARBA" id="ARBA00022475"/>
    </source>
</evidence>
<keyword evidence="3 11" id="KW-0812">Transmembrane</keyword>
<protein>
    <recommendedName>
        <fullName evidence="12">G-protein coupled receptors family 1 profile domain-containing protein</fullName>
    </recommendedName>
</protein>
<proteinExistence type="predicted"/>
<feature type="transmembrane region" description="Helical" evidence="11">
    <location>
        <begin position="22"/>
        <end position="45"/>
    </location>
</feature>
<dbReference type="PRINTS" id="PR00237">
    <property type="entry name" value="GPCRRHODOPSN"/>
</dbReference>
<dbReference type="Proteomes" id="UP001159428">
    <property type="component" value="Unassembled WGS sequence"/>
</dbReference>
<feature type="transmembrane region" description="Helical" evidence="11">
    <location>
        <begin position="541"/>
        <end position="561"/>
    </location>
</feature>
<keyword evidence="14" id="KW-1185">Reference proteome</keyword>
<dbReference type="EMBL" id="CALNXJ010000027">
    <property type="protein sequence ID" value="CAH3133257.1"/>
    <property type="molecule type" value="Genomic_DNA"/>
</dbReference>
<dbReference type="Pfam" id="PF00001">
    <property type="entry name" value="7tm_1"/>
    <property type="match status" value="2"/>
</dbReference>
<feature type="region of interest" description="Disordered" evidence="10">
    <location>
        <begin position="295"/>
        <end position="330"/>
    </location>
</feature>
<dbReference type="SUPFAM" id="SSF81321">
    <property type="entry name" value="Family A G protein-coupled receptor-like"/>
    <property type="match status" value="2"/>
</dbReference>
<evidence type="ECO:0000256" key="1">
    <source>
        <dbReference type="ARBA" id="ARBA00004651"/>
    </source>
</evidence>
<feature type="transmembrane region" description="Helical" evidence="11">
    <location>
        <begin position="221"/>
        <end position="239"/>
    </location>
</feature>